<protein>
    <recommendedName>
        <fullName evidence="8">Ras GTPase-activating protein</fullName>
    </recommendedName>
</protein>
<dbReference type="GO" id="GO:0005096">
    <property type="term" value="F:GTPase activator activity"/>
    <property type="evidence" value="ECO:0007669"/>
    <property type="project" value="UniProtKB-KW"/>
</dbReference>
<evidence type="ECO:0000259" key="3">
    <source>
        <dbReference type="PROSITE" id="PS50003"/>
    </source>
</evidence>
<dbReference type="InterPro" id="IPR011993">
    <property type="entry name" value="PH-like_dom_sf"/>
</dbReference>
<dbReference type="InterPro" id="IPR000008">
    <property type="entry name" value="C2_dom"/>
</dbReference>
<organism evidence="6 7">
    <name type="scientific">Prymnesium parvum</name>
    <name type="common">Toxic golden alga</name>
    <dbReference type="NCBI Taxonomy" id="97485"/>
    <lineage>
        <taxon>Eukaryota</taxon>
        <taxon>Haptista</taxon>
        <taxon>Haptophyta</taxon>
        <taxon>Prymnesiophyceae</taxon>
        <taxon>Prymnesiales</taxon>
        <taxon>Prymnesiaceae</taxon>
        <taxon>Prymnesium</taxon>
    </lineage>
</organism>
<dbReference type="PANTHER" id="PTHR10194:SF60">
    <property type="entry name" value="RAS GTPASE-ACTIVATING PROTEIN RASKOL"/>
    <property type="match status" value="1"/>
</dbReference>
<dbReference type="PANTHER" id="PTHR10194">
    <property type="entry name" value="RAS GTPASE-ACTIVATING PROTEINS"/>
    <property type="match status" value="1"/>
</dbReference>
<feature type="domain" description="C2" evidence="4">
    <location>
        <begin position="339"/>
        <end position="461"/>
    </location>
</feature>
<sequence>MPAVSAKSSKHLIVLPNKSDIVREGWLHKRGGSHGGRTNWKRRWFSLAGTQLYYMETRHDATPRGRISLSGCDFRKADEEVKKPYSFGIYSRSEYLEAPFFCHADSALEAEEWLDALRGAAVGRYDVAEGTPPHTLLAQIAAVVREHEPPRQMAQAELQLSVVEARGLAPMDFSGTSDPYCVVQCGVVKARTRTIGRTVNPKWNETFRWQVAPQAELQVDVYDRNVLSSDYFLGTVLLKVDDFLIVSEAGRVHDRWCALQPRTAKDDHVQGEIRLCVVARLAEDAESSRAADGEQPPASVVQQVSAALGGLKLQYENSQLRAQRLARENSLLRAGLRDLFSLSEFSSLKAQASRSCILHLKVLEARGVHFQNRKGGLCDVYCVVQLGLNSHKTELRRSTNSPRWELLLELPIVSWNEYLEVQLFDASNYNPMARAELVGKLSLQLLALGCDTPNDQHDAWHLLSLEKGRNSRSAENVRPAAASGGAGLADAQPSLRVVCDWRYAGGAADADESSAEAKARARSVSACSEDVISKEFEEATRIRDAITSRMSAQEQQLERIHALLGSLKDEFVGDYHKYCAHKLGVLSVTVAAAFDLPIKDKLAGTTDPFVELCYAGQSHATMPQKKGIAPRWDETFEFDVYPDNEPDDEIVVSLRHQMQWGRSKYIGEVRIPVRPLFDQQPRSRMLPIAVERRREPFGENERRGSAGSKESPRAQGPRLSVHLRFKQTQLEGQPAAKLSAQRIEALGQLQALLCSEDAWLPLALCEAVPIEHADRLAKGLVNTQERPTLTLLKLFKLVIQKELDETSSEKLVFRRNSIATKLATFYAKRYGRDMINSILQEPICAIIEASERHGLTDCSLEVDPQRLPSGLSDEEREARLHVQQSALAETVRLVLGAMVDVKVPQPISILCWLIWQSVERRFGKSSTKEPPAGGEAAATPAHAAVSGVLFLRFIVPALAAPAAHGVLQAPPSAAAARGFMLVSKAVMTIGNGVLFGSKEPFMTFLNPIISDYVVAVRGMIRRLSELEPDEQVQNVLANRNRGRSTYHRKDNGEADAATLEANAPQLGALQDVHFVLSSHADVVYNVVAEPGFNQTLHQLLTDLGPPDHGVGASTVSDWTPETIVARVVAVRDAMLKELRRHDGDGIERQASRGKHDVTQTSAVEAEGAEWSDERKKKRLSRLLPSKSLSRIFNSPSHPSAAPLAKSAGHLEATPELRPKAQLGRRGSSSIETYVMLTRRNEPTHRPGGCAEHPPAGEAAAAPLASPPPPPREGSAVDADAATAELRQKLHAVQQASAPSVPRGSSFLLHLPLVWVRLQENLHLRQLADEAVRKQQIAESALKRATYDAI</sequence>
<feature type="region of interest" description="Disordered" evidence="2">
    <location>
        <begin position="1144"/>
        <end position="1177"/>
    </location>
</feature>
<dbReference type="Pfam" id="PF00616">
    <property type="entry name" value="RasGAP"/>
    <property type="match status" value="1"/>
</dbReference>
<keyword evidence="1" id="KW-0343">GTPase activation</keyword>
<accession>A0AB34JPB9</accession>
<dbReference type="CDD" id="cd00030">
    <property type="entry name" value="C2"/>
    <property type="match status" value="2"/>
</dbReference>
<dbReference type="SUPFAM" id="SSF49562">
    <property type="entry name" value="C2 domain (Calcium/lipid-binding domain, CaLB)"/>
    <property type="match status" value="3"/>
</dbReference>
<feature type="compositionally biased region" description="Basic and acidic residues" evidence="2">
    <location>
        <begin position="691"/>
        <end position="704"/>
    </location>
</feature>
<dbReference type="InterPro" id="IPR001936">
    <property type="entry name" value="RasGAP_dom"/>
</dbReference>
<dbReference type="Gene3D" id="2.30.29.30">
    <property type="entry name" value="Pleckstrin-homology domain (PH domain)/Phosphotyrosine-binding domain (PTB)"/>
    <property type="match status" value="1"/>
</dbReference>
<dbReference type="PROSITE" id="PS50018">
    <property type="entry name" value="RAS_GTPASE_ACTIV_2"/>
    <property type="match status" value="1"/>
</dbReference>
<dbReference type="Proteomes" id="UP001515480">
    <property type="component" value="Unassembled WGS sequence"/>
</dbReference>
<evidence type="ECO:0000259" key="4">
    <source>
        <dbReference type="PROSITE" id="PS50004"/>
    </source>
</evidence>
<dbReference type="InterPro" id="IPR035892">
    <property type="entry name" value="C2_domain_sf"/>
</dbReference>
<dbReference type="SMART" id="SM00239">
    <property type="entry name" value="C2"/>
    <property type="match status" value="3"/>
</dbReference>
<dbReference type="SMART" id="SM00323">
    <property type="entry name" value="RasGAP"/>
    <property type="match status" value="1"/>
</dbReference>
<feature type="region of interest" description="Disordered" evidence="2">
    <location>
        <begin position="691"/>
        <end position="718"/>
    </location>
</feature>
<name>A0AB34JPB9_PRYPA</name>
<feature type="domain" description="C2" evidence="4">
    <location>
        <begin position="565"/>
        <end position="686"/>
    </location>
</feature>
<feature type="domain" description="PH" evidence="3">
    <location>
        <begin position="20"/>
        <end position="122"/>
    </location>
</feature>
<feature type="domain" description="Ras-GAP" evidence="5">
    <location>
        <begin position="791"/>
        <end position="991"/>
    </location>
</feature>
<proteinExistence type="predicted"/>
<dbReference type="Pfam" id="PF00168">
    <property type="entry name" value="C2"/>
    <property type="match status" value="3"/>
</dbReference>
<dbReference type="PROSITE" id="PS50003">
    <property type="entry name" value="PH_DOMAIN"/>
    <property type="match status" value="1"/>
</dbReference>
<dbReference type="PROSITE" id="PS50004">
    <property type="entry name" value="C2"/>
    <property type="match status" value="3"/>
</dbReference>
<keyword evidence="7" id="KW-1185">Reference proteome</keyword>
<evidence type="ECO:0000259" key="5">
    <source>
        <dbReference type="PROSITE" id="PS50018"/>
    </source>
</evidence>
<feature type="region of interest" description="Disordered" evidence="2">
    <location>
        <begin position="1189"/>
        <end position="1277"/>
    </location>
</feature>
<evidence type="ECO:0000256" key="1">
    <source>
        <dbReference type="ARBA" id="ARBA00022468"/>
    </source>
</evidence>
<dbReference type="Gene3D" id="2.60.40.150">
    <property type="entry name" value="C2 domain"/>
    <property type="match status" value="3"/>
</dbReference>
<dbReference type="SUPFAM" id="SSF50729">
    <property type="entry name" value="PH domain-like"/>
    <property type="match status" value="1"/>
</dbReference>
<dbReference type="InterPro" id="IPR008936">
    <property type="entry name" value="Rho_GTPase_activation_prot"/>
</dbReference>
<evidence type="ECO:0008006" key="8">
    <source>
        <dbReference type="Google" id="ProtNLM"/>
    </source>
</evidence>
<evidence type="ECO:0000313" key="6">
    <source>
        <dbReference type="EMBL" id="KAL1523406.1"/>
    </source>
</evidence>
<dbReference type="EMBL" id="JBGBPQ010000006">
    <property type="protein sequence ID" value="KAL1523406.1"/>
    <property type="molecule type" value="Genomic_DNA"/>
</dbReference>
<dbReference type="InterPro" id="IPR039360">
    <property type="entry name" value="Ras_GTPase"/>
</dbReference>
<reference evidence="6 7" key="1">
    <citation type="journal article" date="2024" name="Science">
        <title>Giant polyketide synthase enzymes in the biosynthesis of giant marine polyether toxins.</title>
        <authorList>
            <person name="Fallon T.R."/>
            <person name="Shende V.V."/>
            <person name="Wierzbicki I.H."/>
            <person name="Pendleton A.L."/>
            <person name="Watervoot N.F."/>
            <person name="Auber R.P."/>
            <person name="Gonzalez D.J."/>
            <person name="Wisecaver J.H."/>
            <person name="Moore B.S."/>
        </authorList>
    </citation>
    <scope>NUCLEOTIDE SEQUENCE [LARGE SCALE GENOMIC DNA]</scope>
    <source>
        <strain evidence="6 7">12B1</strain>
    </source>
</reference>
<dbReference type="InterPro" id="IPR001849">
    <property type="entry name" value="PH_domain"/>
</dbReference>
<feature type="compositionally biased region" description="Low complexity" evidence="2">
    <location>
        <begin position="1246"/>
        <end position="1263"/>
    </location>
</feature>
<feature type="compositionally biased region" description="Basic and acidic residues" evidence="2">
    <location>
        <begin position="1144"/>
        <end position="1157"/>
    </location>
</feature>
<dbReference type="Pfam" id="PF00169">
    <property type="entry name" value="PH"/>
    <property type="match status" value="1"/>
</dbReference>
<gene>
    <name evidence="6" type="ORF">AB1Y20_018346</name>
</gene>
<comment type="caution">
    <text evidence="6">The sequence shown here is derived from an EMBL/GenBank/DDBJ whole genome shotgun (WGS) entry which is preliminary data.</text>
</comment>
<dbReference type="SUPFAM" id="SSF48350">
    <property type="entry name" value="GTPase activation domain, GAP"/>
    <property type="match status" value="1"/>
</dbReference>
<dbReference type="SMART" id="SM00233">
    <property type="entry name" value="PH"/>
    <property type="match status" value="1"/>
</dbReference>
<feature type="domain" description="C2" evidence="4">
    <location>
        <begin position="139"/>
        <end position="257"/>
    </location>
</feature>
<dbReference type="Gene3D" id="1.10.506.10">
    <property type="entry name" value="GTPase Activation - p120gap, domain 1"/>
    <property type="match status" value="1"/>
</dbReference>
<evidence type="ECO:0000256" key="2">
    <source>
        <dbReference type="SAM" id="MobiDB-lite"/>
    </source>
</evidence>
<evidence type="ECO:0000313" key="7">
    <source>
        <dbReference type="Proteomes" id="UP001515480"/>
    </source>
</evidence>